<evidence type="ECO:0000256" key="6">
    <source>
        <dbReference type="ARBA" id="ARBA00023125"/>
    </source>
</evidence>
<dbReference type="EMBL" id="CGIH01000012">
    <property type="protein sequence ID" value="CFX25478.1"/>
    <property type="molecule type" value="Genomic_DNA"/>
</dbReference>
<accession>A0A0E4C853</accession>
<dbReference type="InterPro" id="IPR003115">
    <property type="entry name" value="ParB_N"/>
</dbReference>
<dbReference type="OrthoDB" id="9802051at2"/>
<dbReference type="SUPFAM" id="SSF109709">
    <property type="entry name" value="KorB DNA-binding domain-like"/>
    <property type="match status" value="1"/>
</dbReference>
<keyword evidence="6" id="KW-0238">DNA-binding</keyword>
<gene>
    <name evidence="10" type="ORF">857</name>
</gene>
<dbReference type="Proteomes" id="UP000045545">
    <property type="component" value="Unassembled WGS sequence"/>
</dbReference>
<dbReference type="GO" id="GO:0000917">
    <property type="term" value="P:division septum assembly"/>
    <property type="evidence" value="ECO:0007669"/>
    <property type="project" value="UniProtKB-KW"/>
</dbReference>
<name>A0A0E4C853_9FIRM</name>
<dbReference type="InterPro" id="IPR041468">
    <property type="entry name" value="HTH_ParB/Spo0J"/>
</dbReference>
<dbReference type="NCBIfam" id="TIGR00180">
    <property type="entry name" value="parB_part"/>
    <property type="match status" value="1"/>
</dbReference>
<dbReference type="CDD" id="cd16393">
    <property type="entry name" value="SPO0J_N"/>
    <property type="match status" value="1"/>
</dbReference>
<evidence type="ECO:0000259" key="9">
    <source>
        <dbReference type="SMART" id="SM00470"/>
    </source>
</evidence>
<comment type="similarity">
    <text evidence="2">Belongs to the ParB family.</text>
</comment>
<dbReference type="RefSeq" id="WP_046496198.1">
    <property type="nucleotide sequence ID" value="NZ_CGIH01000012.1"/>
</dbReference>
<evidence type="ECO:0000256" key="1">
    <source>
        <dbReference type="ARBA" id="ARBA00004453"/>
    </source>
</evidence>
<comment type="subcellular location">
    <subcellularLocation>
        <location evidence="1">Cytoplasm</location>
        <location evidence="1">Nucleoid</location>
    </subcellularLocation>
</comment>
<dbReference type="InterPro" id="IPR050336">
    <property type="entry name" value="Chromosome_partition/occlusion"/>
</dbReference>
<evidence type="ECO:0000256" key="3">
    <source>
        <dbReference type="ARBA" id="ARBA00022490"/>
    </source>
</evidence>
<evidence type="ECO:0000256" key="5">
    <source>
        <dbReference type="ARBA" id="ARBA00022829"/>
    </source>
</evidence>
<keyword evidence="3" id="KW-0963">Cytoplasm</keyword>
<dbReference type="Pfam" id="PF02195">
    <property type="entry name" value="ParB_N"/>
    <property type="match status" value="1"/>
</dbReference>
<keyword evidence="11" id="KW-1185">Reference proteome</keyword>
<dbReference type="InterPro" id="IPR023705">
    <property type="entry name" value="Nucleoid_occlusion_protein"/>
</dbReference>
<dbReference type="AlphaFoldDB" id="A0A0E4C853"/>
<dbReference type="SUPFAM" id="SSF110849">
    <property type="entry name" value="ParB/Sulfiredoxin"/>
    <property type="match status" value="1"/>
</dbReference>
<dbReference type="GO" id="GO:0045881">
    <property type="term" value="P:positive regulation of sporulation resulting in formation of a cellular spore"/>
    <property type="evidence" value="ECO:0007669"/>
    <property type="project" value="TreeGrafter"/>
</dbReference>
<evidence type="ECO:0000256" key="4">
    <source>
        <dbReference type="ARBA" id="ARBA00022618"/>
    </source>
</evidence>
<dbReference type="PANTHER" id="PTHR33375:SF1">
    <property type="entry name" value="CHROMOSOME-PARTITIONING PROTEIN PARB-RELATED"/>
    <property type="match status" value="1"/>
</dbReference>
<dbReference type="InterPro" id="IPR004437">
    <property type="entry name" value="ParB/RepB/Spo0J"/>
</dbReference>
<dbReference type="FunFam" id="1.10.10.2830:FF:000001">
    <property type="entry name" value="Chromosome partitioning protein ParB"/>
    <property type="match status" value="1"/>
</dbReference>
<dbReference type="Pfam" id="PF17762">
    <property type="entry name" value="HTH_ParB"/>
    <property type="match status" value="1"/>
</dbReference>
<feature type="domain" description="ParB-like N-terminal" evidence="9">
    <location>
        <begin position="20"/>
        <end position="109"/>
    </location>
</feature>
<keyword evidence="7" id="KW-0717">Septation</keyword>
<keyword evidence="5" id="KW-0159">Chromosome partition</keyword>
<evidence type="ECO:0000313" key="10">
    <source>
        <dbReference type="EMBL" id="CFX25478.1"/>
    </source>
</evidence>
<sequence>MAVKQQLERIFNLGPGMRVLDIALEEISPNPYQPRLEFDELELRELAQSIHTYGIIQPVIVRKTKSGYQLIAGERRYRACKMIGRRCIPAIVQEMDDETALAMSIIENLQRKELNYFEEAIAYVTLLNQFGMTQEELAFRIGKSQSFIANKTRLLKIPEEVRELIVPGAITERHARALLKLNSTDMQKAIVMQIYEHELSVKQTEALVEKVKENNIPAEMPKQHDASSVSMVIRDARIFLNTIKETVQRARKTEIDMFLSENETEHEYELTIRINKAKPNNKILAQR</sequence>
<keyword evidence="4" id="KW-0132">Cell division</keyword>
<dbReference type="FunFam" id="3.90.1530.30:FF:000001">
    <property type="entry name" value="Chromosome partitioning protein ParB"/>
    <property type="match status" value="1"/>
</dbReference>
<evidence type="ECO:0000256" key="7">
    <source>
        <dbReference type="ARBA" id="ARBA00023210"/>
    </source>
</evidence>
<dbReference type="STRING" id="690567.857"/>
<reference evidence="10 11" key="1">
    <citation type="submission" date="2015-03" db="EMBL/GenBank/DDBJ databases">
        <authorList>
            <person name="Murphy D."/>
        </authorList>
    </citation>
    <scope>NUCLEOTIDE SEQUENCE [LARGE SCALE GENOMIC DNA]</scope>
    <source>
        <strain evidence="10 11">OL-4</strain>
    </source>
</reference>
<dbReference type="GO" id="GO:0003677">
    <property type="term" value="F:DNA binding"/>
    <property type="evidence" value="ECO:0007669"/>
    <property type="project" value="UniProtKB-KW"/>
</dbReference>
<dbReference type="GO" id="GO:0009295">
    <property type="term" value="C:nucleoid"/>
    <property type="evidence" value="ECO:0007669"/>
    <property type="project" value="UniProtKB-SubCell"/>
</dbReference>
<evidence type="ECO:0000256" key="8">
    <source>
        <dbReference type="ARBA" id="ARBA00023306"/>
    </source>
</evidence>
<dbReference type="InterPro" id="IPR036086">
    <property type="entry name" value="ParB/Sulfiredoxin_sf"/>
</dbReference>
<dbReference type="Gene3D" id="1.10.10.2830">
    <property type="match status" value="1"/>
</dbReference>
<evidence type="ECO:0000313" key="11">
    <source>
        <dbReference type="Proteomes" id="UP000045545"/>
    </source>
</evidence>
<organism evidence="10 11">
    <name type="scientific">Syntrophomonas zehnderi OL-4</name>
    <dbReference type="NCBI Taxonomy" id="690567"/>
    <lineage>
        <taxon>Bacteria</taxon>
        <taxon>Bacillati</taxon>
        <taxon>Bacillota</taxon>
        <taxon>Clostridia</taxon>
        <taxon>Eubacteriales</taxon>
        <taxon>Syntrophomonadaceae</taxon>
        <taxon>Syntrophomonas</taxon>
    </lineage>
</organism>
<protein>
    <submittedName>
        <fullName evidence="10">Transcriptional repressor protein, KorB</fullName>
    </submittedName>
</protein>
<dbReference type="GO" id="GO:0005694">
    <property type="term" value="C:chromosome"/>
    <property type="evidence" value="ECO:0007669"/>
    <property type="project" value="TreeGrafter"/>
</dbReference>
<proteinExistence type="inferred from homology"/>
<keyword evidence="8" id="KW-0131">Cell cycle</keyword>
<dbReference type="Gene3D" id="3.90.1530.30">
    <property type="match status" value="1"/>
</dbReference>
<dbReference type="PANTHER" id="PTHR33375">
    <property type="entry name" value="CHROMOSOME-PARTITIONING PROTEIN PARB-RELATED"/>
    <property type="match status" value="1"/>
</dbReference>
<evidence type="ECO:0000256" key="2">
    <source>
        <dbReference type="ARBA" id="ARBA00006295"/>
    </source>
</evidence>
<dbReference type="SMART" id="SM00470">
    <property type="entry name" value="ParB"/>
    <property type="match status" value="1"/>
</dbReference>
<dbReference type="NCBIfam" id="TIGR04285">
    <property type="entry name" value="nucleoid_noc"/>
    <property type="match status" value="1"/>
</dbReference>
<dbReference type="GO" id="GO:0007059">
    <property type="term" value="P:chromosome segregation"/>
    <property type="evidence" value="ECO:0007669"/>
    <property type="project" value="UniProtKB-KW"/>
</dbReference>